<dbReference type="Pfam" id="PF13302">
    <property type="entry name" value="Acetyltransf_3"/>
    <property type="match status" value="1"/>
</dbReference>
<organism evidence="2 3">
    <name type="scientific">Psilocybe cf. subviscida</name>
    <dbReference type="NCBI Taxonomy" id="2480587"/>
    <lineage>
        <taxon>Eukaryota</taxon>
        <taxon>Fungi</taxon>
        <taxon>Dikarya</taxon>
        <taxon>Basidiomycota</taxon>
        <taxon>Agaricomycotina</taxon>
        <taxon>Agaricomycetes</taxon>
        <taxon>Agaricomycetidae</taxon>
        <taxon>Agaricales</taxon>
        <taxon>Agaricineae</taxon>
        <taxon>Strophariaceae</taxon>
        <taxon>Psilocybe</taxon>
    </lineage>
</organism>
<dbReference type="SUPFAM" id="SSF55729">
    <property type="entry name" value="Acyl-CoA N-acyltransferases (Nat)"/>
    <property type="match status" value="1"/>
</dbReference>
<dbReference type="GO" id="GO:0016747">
    <property type="term" value="F:acyltransferase activity, transferring groups other than amino-acyl groups"/>
    <property type="evidence" value="ECO:0007669"/>
    <property type="project" value="InterPro"/>
</dbReference>
<dbReference type="AlphaFoldDB" id="A0A8H5EUG4"/>
<protein>
    <recommendedName>
        <fullName evidence="1">N-acetyltransferase domain-containing protein</fullName>
    </recommendedName>
</protein>
<dbReference type="OrthoDB" id="630895at2759"/>
<dbReference type="EMBL" id="JAACJJ010000056">
    <property type="protein sequence ID" value="KAF5312791.1"/>
    <property type="molecule type" value="Genomic_DNA"/>
</dbReference>
<evidence type="ECO:0000259" key="1">
    <source>
        <dbReference type="Pfam" id="PF13302"/>
    </source>
</evidence>
<name>A0A8H5EUG4_9AGAR</name>
<dbReference type="Proteomes" id="UP000567179">
    <property type="component" value="Unassembled WGS sequence"/>
</dbReference>
<dbReference type="InterPro" id="IPR016181">
    <property type="entry name" value="Acyl_CoA_acyltransferase"/>
</dbReference>
<dbReference type="PANTHER" id="PTHR43328:SF1">
    <property type="entry name" value="N-ACETYLTRANSFERASE DOMAIN-CONTAINING PROTEIN"/>
    <property type="match status" value="1"/>
</dbReference>
<sequence>MSLPSQVPETNPSTGELFLRLRRHKNMIITPHRLEDAPLMVPLFNDPRIYHWLSRPPFPYALSDAEDWLKRCIPQDQSYIDEFKRSESSETPVILRGCPFSVLRELKDDGSDEFIGNVTLGRCTFCEFLNTDTVNFEDAEKNAVANGALEVGDPNIVWGIGNYLRPSHHSQGIMSDAVETLIHDWGIPRMNTKRYLVSAFVGNHGSVKVFQKNGFTLTRTIPEYGVVRGEMRGMHVLEWTVET</sequence>
<accession>A0A8H5EUG4</accession>
<feature type="domain" description="N-acetyltransferase" evidence="1">
    <location>
        <begin position="27"/>
        <end position="216"/>
    </location>
</feature>
<comment type="caution">
    <text evidence="2">The sequence shown here is derived from an EMBL/GenBank/DDBJ whole genome shotgun (WGS) entry which is preliminary data.</text>
</comment>
<dbReference type="InterPro" id="IPR000182">
    <property type="entry name" value="GNAT_dom"/>
</dbReference>
<gene>
    <name evidence="2" type="ORF">D9619_002816</name>
</gene>
<evidence type="ECO:0000313" key="3">
    <source>
        <dbReference type="Proteomes" id="UP000567179"/>
    </source>
</evidence>
<dbReference type="PANTHER" id="PTHR43328">
    <property type="entry name" value="ACETYLTRANSFERASE-RELATED"/>
    <property type="match status" value="1"/>
</dbReference>
<evidence type="ECO:0000313" key="2">
    <source>
        <dbReference type="EMBL" id="KAF5312791.1"/>
    </source>
</evidence>
<keyword evidence="3" id="KW-1185">Reference proteome</keyword>
<proteinExistence type="predicted"/>
<reference evidence="2 3" key="1">
    <citation type="journal article" date="2020" name="ISME J.">
        <title>Uncovering the hidden diversity of litter-decomposition mechanisms in mushroom-forming fungi.</title>
        <authorList>
            <person name="Floudas D."/>
            <person name="Bentzer J."/>
            <person name="Ahren D."/>
            <person name="Johansson T."/>
            <person name="Persson P."/>
            <person name="Tunlid A."/>
        </authorList>
    </citation>
    <scope>NUCLEOTIDE SEQUENCE [LARGE SCALE GENOMIC DNA]</scope>
    <source>
        <strain evidence="2 3">CBS 101986</strain>
    </source>
</reference>
<dbReference type="Gene3D" id="3.40.630.30">
    <property type="match status" value="1"/>
</dbReference>